<dbReference type="EMBL" id="JAVHNR010000001">
    <property type="protein sequence ID" value="KAK6356700.1"/>
    <property type="molecule type" value="Genomic_DNA"/>
</dbReference>
<accession>A0AAN8RGY2</accession>
<dbReference type="Proteomes" id="UP001313282">
    <property type="component" value="Unassembled WGS sequence"/>
</dbReference>
<proteinExistence type="predicted"/>
<dbReference type="PANTHER" id="PTHR39697">
    <property type="entry name" value="RICIN B LECTIN DOMAIN-CONTAINING PROTEIN-RELATED"/>
    <property type="match status" value="1"/>
</dbReference>
<feature type="region of interest" description="Disordered" evidence="1">
    <location>
        <begin position="1"/>
        <end position="122"/>
    </location>
</feature>
<evidence type="ECO:0000313" key="4">
    <source>
        <dbReference type="Proteomes" id="UP001313282"/>
    </source>
</evidence>
<reference evidence="3 4" key="1">
    <citation type="submission" date="2019-10" db="EMBL/GenBank/DDBJ databases">
        <authorList>
            <person name="Palmer J.M."/>
        </authorList>
    </citation>
    <scope>NUCLEOTIDE SEQUENCE [LARGE SCALE GENOMIC DNA]</scope>
    <source>
        <strain evidence="3 4">TWF718</strain>
    </source>
</reference>
<keyword evidence="2" id="KW-0812">Transmembrane</keyword>
<feature type="compositionally biased region" description="Basic and acidic residues" evidence="1">
    <location>
        <begin position="8"/>
        <end position="20"/>
    </location>
</feature>
<evidence type="ECO:0008006" key="5">
    <source>
        <dbReference type="Google" id="ProtNLM"/>
    </source>
</evidence>
<feature type="compositionally biased region" description="Polar residues" evidence="1">
    <location>
        <begin position="30"/>
        <end position="46"/>
    </location>
</feature>
<gene>
    <name evidence="3" type="ORF">TWF718_001042</name>
</gene>
<name>A0AAN8RGY2_9PEZI</name>
<keyword evidence="2" id="KW-0472">Membrane</keyword>
<feature type="transmembrane region" description="Helical" evidence="2">
    <location>
        <begin position="314"/>
        <end position="337"/>
    </location>
</feature>
<feature type="transmembrane region" description="Helical" evidence="2">
    <location>
        <begin position="137"/>
        <end position="157"/>
    </location>
</feature>
<protein>
    <recommendedName>
        <fullName evidence="5">Ricin B lectin domain-containing protein</fullName>
    </recommendedName>
</protein>
<comment type="caution">
    <text evidence="3">The sequence shown here is derived from an EMBL/GenBank/DDBJ whole genome shotgun (WGS) entry which is preliminary data.</text>
</comment>
<dbReference type="PANTHER" id="PTHR39697:SF1">
    <property type="entry name" value="RICIN B LECTIN DOMAIN-CONTAINING PROTEIN"/>
    <property type="match status" value="1"/>
</dbReference>
<evidence type="ECO:0000313" key="3">
    <source>
        <dbReference type="EMBL" id="KAK6356700.1"/>
    </source>
</evidence>
<evidence type="ECO:0000256" key="2">
    <source>
        <dbReference type="SAM" id="Phobius"/>
    </source>
</evidence>
<dbReference type="AlphaFoldDB" id="A0AAN8RGY2"/>
<evidence type="ECO:0000256" key="1">
    <source>
        <dbReference type="SAM" id="MobiDB-lite"/>
    </source>
</evidence>
<feature type="compositionally biased region" description="Low complexity" evidence="1">
    <location>
        <begin position="65"/>
        <end position="118"/>
    </location>
</feature>
<organism evidence="3 4">
    <name type="scientific">Orbilia javanica</name>
    <dbReference type="NCBI Taxonomy" id="47235"/>
    <lineage>
        <taxon>Eukaryota</taxon>
        <taxon>Fungi</taxon>
        <taxon>Dikarya</taxon>
        <taxon>Ascomycota</taxon>
        <taxon>Pezizomycotina</taxon>
        <taxon>Orbiliomycetes</taxon>
        <taxon>Orbiliales</taxon>
        <taxon>Orbiliaceae</taxon>
        <taxon>Orbilia</taxon>
    </lineage>
</organism>
<sequence>MTLPSSSESRDSSSRPHDSEAWETTSTSTNCQTPTDSTINTPTSSLADIGSFIRDAEIRQRRPQSTSSSTGSSTRSGTRSSTNASIRSTTSTSARSRTSARTCVSTTTDTSSSSGPSAISQPLECPSCRRLRLIRKLAPFALFAFSILCAPIFIPFLKPNKGTSFGVDSPWPGSVYIITEGNSAKALTFMNNGIGEVKLTGYRNGNVNQMWTCHEADGWLSFAHTATYGSPVYLGYRPWPSDATLYCDARSARFNEQFEVRSRPRGGFQLRLRNGYGLEPVGRSGKMLSRVRRGSPEVWWRFTKVANPNPCFDILTMLLDLLLVLHDVLLGILAFIFEKLYDAVF</sequence>
<keyword evidence="4" id="KW-1185">Reference proteome</keyword>
<keyword evidence="2" id="KW-1133">Transmembrane helix</keyword>